<keyword evidence="2" id="KW-1015">Disulfide bond</keyword>
<evidence type="ECO:0000256" key="3">
    <source>
        <dbReference type="SAM" id="MobiDB-lite"/>
    </source>
</evidence>
<evidence type="ECO:0000313" key="6">
    <source>
        <dbReference type="EMBL" id="KAF2665428.1"/>
    </source>
</evidence>
<dbReference type="AlphaFoldDB" id="A0A6A6U2R7"/>
<evidence type="ECO:0000256" key="1">
    <source>
        <dbReference type="ARBA" id="ARBA00022669"/>
    </source>
</evidence>
<keyword evidence="7" id="KW-1185">Reference proteome</keyword>
<dbReference type="Gene3D" id="3.30.60.10">
    <property type="entry name" value="Endochitinase-like"/>
    <property type="match status" value="2"/>
</dbReference>
<accession>A0A6A6U2R7</accession>
<proteinExistence type="predicted"/>
<feature type="disulfide bond" evidence="2">
    <location>
        <begin position="230"/>
        <end position="244"/>
    </location>
</feature>
<feature type="compositionally biased region" description="Low complexity" evidence="3">
    <location>
        <begin position="257"/>
        <end position="267"/>
    </location>
</feature>
<feature type="compositionally biased region" description="Pro residues" evidence="3">
    <location>
        <begin position="268"/>
        <end position="325"/>
    </location>
</feature>
<feature type="region of interest" description="Disordered" evidence="3">
    <location>
        <begin position="170"/>
        <end position="206"/>
    </location>
</feature>
<dbReference type="OrthoDB" id="1193027at2759"/>
<dbReference type="EMBL" id="MU004240">
    <property type="protein sequence ID" value="KAF2665428.1"/>
    <property type="molecule type" value="Genomic_DNA"/>
</dbReference>
<keyword evidence="4" id="KW-0732">Signal</keyword>
<feature type="region of interest" description="Disordered" evidence="3">
    <location>
        <begin position="257"/>
        <end position="400"/>
    </location>
</feature>
<dbReference type="SUPFAM" id="SSF57016">
    <property type="entry name" value="Plant lectins/antimicrobial peptides"/>
    <property type="match status" value="2"/>
</dbReference>
<dbReference type="InterPro" id="IPR001002">
    <property type="entry name" value="Chitin-bd_1"/>
</dbReference>
<feature type="compositionally biased region" description="Low complexity" evidence="3">
    <location>
        <begin position="382"/>
        <end position="400"/>
    </location>
</feature>
<evidence type="ECO:0000259" key="5">
    <source>
        <dbReference type="PROSITE" id="PS50941"/>
    </source>
</evidence>
<dbReference type="CDD" id="cd11618">
    <property type="entry name" value="ChtBD1_1"/>
    <property type="match status" value="2"/>
</dbReference>
<dbReference type="GO" id="GO:0008061">
    <property type="term" value="F:chitin binding"/>
    <property type="evidence" value="ECO:0007669"/>
    <property type="project" value="UniProtKB-UniRule"/>
</dbReference>
<feature type="compositionally biased region" description="Pro residues" evidence="3">
    <location>
        <begin position="369"/>
        <end position="381"/>
    </location>
</feature>
<evidence type="ECO:0000256" key="4">
    <source>
        <dbReference type="SAM" id="SignalP"/>
    </source>
</evidence>
<feature type="disulfide bond" evidence="2">
    <location>
        <begin position="426"/>
        <end position="440"/>
    </location>
</feature>
<evidence type="ECO:0000313" key="7">
    <source>
        <dbReference type="Proteomes" id="UP000799302"/>
    </source>
</evidence>
<name>A0A6A6U2R7_9PEZI</name>
<feature type="compositionally biased region" description="Low complexity" evidence="3">
    <location>
        <begin position="326"/>
        <end position="368"/>
    </location>
</feature>
<dbReference type="Proteomes" id="UP000799302">
    <property type="component" value="Unassembled WGS sequence"/>
</dbReference>
<evidence type="ECO:0000256" key="2">
    <source>
        <dbReference type="PROSITE-ProRule" id="PRU00261"/>
    </source>
</evidence>
<sequence length="501" mass="50424">MRSFSTLSGVFVSALLLLFAPALISASGVYAHKNQIQPLVKKQLGDPANNPAEIQFSEYVCTTNDPTSNSCISDLEGDIITQARGYCIASDTALLNCQAQFPPIDCSSAQATYTNCRQCTLDEFEKCYLTSTWTSEPSLNNCAAFALSQDPPCPGPHNYMPYESAPVSSVSSTAAGSPSPSPLPSPAAASSSDTATSSSSAPSSSGTISVFGDCGAATDEICAGSIYGQCCSTFGFCGDTIEYCGDGCQPEYGDCDPVASSSSVADPSPSPSDSPSPSPPAASPSPSDSPSPSPPVPAPSPSESPSTSPPAPSPSPSESPNPSPPAVSSSPSPSPPVVSSSPSPSPPAGSSSPLAPSSSPEAVSSSPLAPSPSPSPSPVDPSPSIQQASSSSSSSLPPIYSNPIDPNGHCGGPQNYTCLGSSFGECCSQYNICGSTEPWCGTGCQPALGMCWRLESASSSIITSTSLSTVIADPGSGSTSSSAAPLATCSPVLHKRVYRVE</sequence>
<organism evidence="6 7">
    <name type="scientific">Microthyrium microscopicum</name>
    <dbReference type="NCBI Taxonomy" id="703497"/>
    <lineage>
        <taxon>Eukaryota</taxon>
        <taxon>Fungi</taxon>
        <taxon>Dikarya</taxon>
        <taxon>Ascomycota</taxon>
        <taxon>Pezizomycotina</taxon>
        <taxon>Dothideomycetes</taxon>
        <taxon>Dothideomycetes incertae sedis</taxon>
        <taxon>Microthyriales</taxon>
        <taxon>Microthyriaceae</taxon>
        <taxon>Microthyrium</taxon>
    </lineage>
</organism>
<comment type="caution">
    <text evidence="2">Lacks conserved residue(s) required for the propagation of feature annotation.</text>
</comment>
<gene>
    <name evidence="6" type="ORF">BT63DRAFT_482374</name>
</gene>
<dbReference type="SMART" id="SM00270">
    <property type="entry name" value="ChtBD1"/>
    <property type="match status" value="2"/>
</dbReference>
<dbReference type="PROSITE" id="PS50941">
    <property type="entry name" value="CHIT_BIND_I_2"/>
    <property type="match status" value="2"/>
</dbReference>
<protein>
    <recommendedName>
        <fullName evidence="5">Chitin-binding type-1 domain-containing protein</fullName>
    </recommendedName>
</protein>
<feature type="signal peptide" evidence="4">
    <location>
        <begin position="1"/>
        <end position="26"/>
    </location>
</feature>
<keyword evidence="1 2" id="KW-0147">Chitin-binding</keyword>
<reference evidence="6" key="1">
    <citation type="journal article" date="2020" name="Stud. Mycol.">
        <title>101 Dothideomycetes genomes: a test case for predicting lifestyles and emergence of pathogens.</title>
        <authorList>
            <person name="Haridas S."/>
            <person name="Albert R."/>
            <person name="Binder M."/>
            <person name="Bloem J."/>
            <person name="Labutti K."/>
            <person name="Salamov A."/>
            <person name="Andreopoulos B."/>
            <person name="Baker S."/>
            <person name="Barry K."/>
            <person name="Bills G."/>
            <person name="Bluhm B."/>
            <person name="Cannon C."/>
            <person name="Castanera R."/>
            <person name="Culley D."/>
            <person name="Daum C."/>
            <person name="Ezra D."/>
            <person name="Gonzalez J."/>
            <person name="Henrissat B."/>
            <person name="Kuo A."/>
            <person name="Liang C."/>
            <person name="Lipzen A."/>
            <person name="Lutzoni F."/>
            <person name="Magnuson J."/>
            <person name="Mondo S."/>
            <person name="Nolan M."/>
            <person name="Ohm R."/>
            <person name="Pangilinan J."/>
            <person name="Park H.-J."/>
            <person name="Ramirez L."/>
            <person name="Alfaro M."/>
            <person name="Sun H."/>
            <person name="Tritt A."/>
            <person name="Yoshinaga Y."/>
            <person name="Zwiers L.-H."/>
            <person name="Turgeon B."/>
            <person name="Goodwin S."/>
            <person name="Spatafora J."/>
            <person name="Crous P."/>
            <person name="Grigoriev I."/>
        </authorList>
    </citation>
    <scope>NUCLEOTIDE SEQUENCE</scope>
    <source>
        <strain evidence="6">CBS 115976</strain>
    </source>
</reference>
<feature type="compositionally biased region" description="Low complexity" evidence="3">
    <location>
        <begin position="186"/>
        <end position="206"/>
    </location>
</feature>
<dbReference type="InterPro" id="IPR036861">
    <property type="entry name" value="Endochitinase-like_sf"/>
</dbReference>
<feature type="chain" id="PRO_5025437554" description="Chitin-binding type-1 domain-containing protein" evidence="4">
    <location>
        <begin position="27"/>
        <end position="501"/>
    </location>
</feature>
<feature type="domain" description="Chitin-binding type-1" evidence="5">
    <location>
        <begin position="407"/>
        <end position="453"/>
    </location>
</feature>
<feature type="domain" description="Chitin-binding type-1" evidence="5">
    <location>
        <begin position="211"/>
        <end position="257"/>
    </location>
</feature>